<proteinExistence type="predicted"/>
<gene>
    <name evidence="1" type="ORF">CFX0092_A1782</name>
</gene>
<sequence>MTRRHRLRFNRAYDERAVIAQFNLYLHSGSQLKMLHYTPGQGDPVSAGNPDGAGYFMRFLACHRCLPPISNKEIIAQMTAS</sequence>
<dbReference type="KEGG" id="pbf:CFX0092_A1782"/>
<dbReference type="AlphaFoldDB" id="A0A160T4T7"/>
<protein>
    <submittedName>
        <fullName evidence="1">Uncharacterized protein</fullName>
    </submittedName>
</protein>
<reference evidence="1" key="1">
    <citation type="submission" date="2016-01" db="EMBL/GenBank/DDBJ databases">
        <authorList>
            <person name="Mcilroy J.S."/>
            <person name="Karst M S."/>
            <person name="Albertsen M."/>
        </authorList>
    </citation>
    <scope>NUCLEOTIDE SEQUENCE</scope>
    <source>
        <strain evidence="1">Cfx-K</strain>
    </source>
</reference>
<evidence type="ECO:0000313" key="2">
    <source>
        <dbReference type="Proteomes" id="UP000215027"/>
    </source>
</evidence>
<keyword evidence="2" id="KW-1185">Reference proteome</keyword>
<accession>A0A160T4T7</accession>
<evidence type="ECO:0000313" key="1">
    <source>
        <dbReference type="EMBL" id="CUS03660.2"/>
    </source>
</evidence>
<dbReference type="Proteomes" id="UP000215027">
    <property type="component" value="Chromosome I"/>
</dbReference>
<name>A0A160T4T7_9CHLR</name>
<organism evidence="1 2">
    <name type="scientific">Candidatus Promineifilum breve</name>
    <dbReference type="NCBI Taxonomy" id="1806508"/>
    <lineage>
        <taxon>Bacteria</taxon>
        <taxon>Bacillati</taxon>
        <taxon>Chloroflexota</taxon>
        <taxon>Ardenticatenia</taxon>
        <taxon>Candidatus Promineifilales</taxon>
        <taxon>Candidatus Promineifilaceae</taxon>
        <taxon>Candidatus Promineifilum</taxon>
    </lineage>
</organism>
<dbReference type="EMBL" id="LN890655">
    <property type="protein sequence ID" value="CUS03660.2"/>
    <property type="molecule type" value="Genomic_DNA"/>
</dbReference>